<keyword evidence="1" id="KW-0479">Metal-binding</keyword>
<proteinExistence type="predicted"/>
<dbReference type="PROSITE" id="PS01047">
    <property type="entry name" value="HMA_1"/>
    <property type="match status" value="1"/>
</dbReference>
<sequence length="51" mass="5591">MTHKFKIGNMTCHGCLSKVEKALNSLEGVKSVVTLTPPEAIIKMDKHIPTL</sequence>
<dbReference type="PROSITE" id="PS50846">
    <property type="entry name" value="HMA_2"/>
    <property type="match status" value="1"/>
</dbReference>
<evidence type="ECO:0000259" key="2">
    <source>
        <dbReference type="PROSITE" id="PS50846"/>
    </source>
</evidence>
<name>A0A644WID1_9ZZZZ</name>
<dbReference type="InterPro" id="IPR036163">
    <property type="entry name" value="HMA_dom_sf"/>
</dbReference>
<evidence type="ECO:0000313" key="3">
    <source>
        <dbReference type="EMBL" id="MPM03510.1"/>
    </source>
</evidence>
<dbReference type="GO" id="GO:0046872">
    <property type="term" value="F:metal ion binding"/>
    <property type="evidence" value="ECO:0007669"/>
    <property type="project" value="UniProtKB-KW"/>
</dbReference>
<dbReference type="Gene3D" id="3.30.70.100">
    <property type="match status" value="1"/>
</dbReference>
<dbReference type="CDD" id="cd00371">
    <property type="entry name" value="HMA"/>
    <property type="match status" value="1"/>
</dbReference>
<dbReference type="AlphaFoldDB" id="A0A644WID1"/>
<dbReference type="EMBL" id="VSSQ01000959">
    <property type="protein sequence ID" value="MPM03510.1"/>
    <property type="molecule type" value="Genomic_DNA"/>
</dbReference>
<dbReference type="InterPro" id="IPR017969">
    <property type="entry name" value="Heavy-metal-associated_CS"/>
</dbReference>
<dbReference type="Pfam" id="PF00403">
    <property type="entry name" value="HMA"/>
    <property type="match status" value="1"/>
</dbReference>
<gene>
    <name evidence="3" type="ORF">SDC9_49777</name>
</gene>
<dbReference type="SUPFAM" id="SSF55008">
    <property type="entry name" value="HMA, heavy metal-associated domain"/>
    <property type="match status" value="1"/>
</dbReference>
<organism evidence="3">
    <name type="scientific">bioreactor metagenome</name>
    <dbReference type="NCBI Taxonomy" id="1076179"/>
    <lineage>
        <taxon>unclassified sequences</taxon>
        <taxon>metagenomes</taxon>
        <taxon>ecological metagenomes</taxon>
    </lineage>
</organism>
<dbReference type="InterPro" id="IPR006121">
    <property type="entry name" value="HMA_dom"/>
</dbReference>
<accession>A0A644WID1</accession>
<evidence type="ECO:0000256" key="1">
    <source>
        <dbReference type="ARBA" id="ARBA00022723"/>
    </source>
</evidence>
<comment type="caution">
    <text evidence="3">The sequence shown here is derived from an EMBL/GenBank/DDBJ whole genome shotgun (WGS) entry which is preliminary data.</text>
</comment>
<reference evidence="3" key="1">
    <citation type="submission" date="2019-08" db="EMBL/GenBank/DDBJ databases">
        <authorList>
            <person name="Kucharzyk K."/>
            <person name="Murdoch R.W."/>
            <person name="Higgins S."/>
            <person name="Loffler F."/>
        </authorList>
    </citation>
    <scope>NUCLEOTIDE SEQUENCE</scope>
</reference>
<protein>
    <recommendedName>
        <fullName evidence="2">HMA domain-containing protein</fullName>
    </recommendedName>
</protein>
<feature type="domain" description="HMA" evidence="2">
    <location>
        <begin position="1"/>
        <end position="51"/>
    </location>
</feature>